<feature type="compositionally biased region" description="Low complexity" evidence="5">
    <location>
        <begin position="50"/>
        <end position="70"/>
    </location>
</feature>
<keyword evidence="3 4" id="KW-0440">LIM domain</keyword>
<feature type="domain" description="LIM zinc-binding" evidence="6">
    <location>
        <begin position="436"/>
        <end position="496"/>
    </location>
</feature>
<dbReference type="AlphaFoldDB" id="A0A0L0DBJ1"/>
<dbReference type="InterPro" id="IPR001781">
    <property type="entry name" value="Znf_LIM"/>
</dbReference>
<dbReference type="PROSITE" id="PS50023">
    <property type="entry name" value="LIM_DOMAIN_2"/>
    <property type="match status" value="2"/>
</dbReference>
<evidence type="ECO:0000313" key="7">
    <source>
        <dbReference type="EMBL" id="KNC48663.1"/>
    </source>
</evidence>
<dbReference type="GO" id="GO:0001725">
    <property type="term" value="C:stress fiber"/>
    <property type="evidence" value="ECO:0007669"/>
    <property type="project" value="TreeGrafter"/>
</dbReference>
<dbReference type="eggNOG" id="KOG1703">
    <property type="taxonomic scope" value="Eukaryota"/>
</dbReference>
<dbReference type="PANTHER" id="PTHR24214:SF62">
    <property type="entry name" value="LEUPAXIN"/>
    <property type="match status" value="1"/>
</dbReference>
<gene>
    <name evidence="7" type="ORF">AMSG_00441</name>
</gene>
<keyword evidence="2 4" id="KW-0862">Zinc</keyword>
<dbReference type="EMBL" id="GL349434">
    <property type="protein sequence ID" value="KNC48663.1"/>
    <property type="molecule type" value="Genomic_DNA"/>
</dbReference>
<dbReference type="GO" id="GO:0051371">
    <property type="term" value="F:muscle alpha-actinin binding"/>
    <property type="evidence" value="ECO:0007669"/>
    <property type="project" value="TreeGrafter"/>
</dbReference>
<dbReference type="FunFam" id="2.10.110.10:FF:000009">
    <property type="entry name" value="Paxillin isoform 1"/>
    <property type="match status" value="1"/>
</dbReference>
<dbReference type="SUPFAM" id="SSF57716">
    <property type="entry name" value="Glucocorticoid receptor-like (DNA-binding domain)"/>
    <property type="match status" value="2"/>
</dbReference>
<evidence type="ECO:0000256" key="1">
    <source>
        <dbReference type="ARBA" id="ARBA00022723"/>
    </source>
</evidence>
<evidence type="ECO:0000259" key="6">
    <source>
        <dbReference type="PROSITE" id="PS50023"/>
    </source>
</evidence>
<feature type="region of interest" description="Disordered" evidence="5">
    <location>
        <begin position="50"/>
        <end position="105"/>
    </location>
</feature>
<dbReference type="GO" id="GO:0030036">
    <property type="term" value="P:actin cytoskeleton organization"/>
    <property type="evidence" value="ECO:0007669"/>
    <property type="project" value="TreeGrafter"/>
</dbReference>
<organism evidence="7 8">
    <name type="scientific">Thecamonas trahens ATCC 50062</name>
    <dbReference type="NCBI Taxonomy" id="461836"/>
    <lineage>
        <taxon>Eukaryota</taxon>
        <taxon>Apusozoa</taxon>
        <taxon>Apusomonadida</taxon>
        <taxon>Apusomonadidae</taxon>
        <taxon>Thecamonas</taxon>
    </lineage>
</organism>
<evidence type="ECO:0000313" key="8">
    <source>
        <dbReference type="Proteomes" id="UP000054408"/>
    </source>
</evidence>
<keyword evidence="8" id="KW-1185">Reference proteome</keyword>
<keyword evidence="1 4" id="KW-0479">Metal-binding</keyword>
<feature type="region of interest" description="Disordered" evidence="5">
    <location>
        <begin position="265"/>
        <end position="331"/>
    </location>
</feature>
<evidence type="ECO:0000256" key="4">
    <source>
        <dbReference type="PROSITE-ProRule" id="PRU00125"/>
    </source>
</evidence>
<dbReference type="GeneID" id="25560249"/>
<dbReference type="OMA" id="AHIYAPT"/>
<name>A0A0L0DBJ1_THETB</name>
<dbReference type="GO" id="GO:0003779">
    <property type="term" value="F:actin binding"/>
    <property type="evidence" value="ECO:0007669"/>
    <property type="project" value="TreeGrafter"/>
</dbReference>
<dbReference type="Pfam" id="PF00412">
    <property type="entry name" value="LIM"/>
    <property type="match status" value="2"/>
</dbReference>
<sequence length="571" mass="61412">MHHPHRVQTAPSPLAHDPRFRLLTPYQKELLCPSTFTTVGPSSVAFARRASAHASSPARRSAHPSSRPSRYVARPRTLPPLDPPVPALPPAADLPDAAGRTQQHGQATIHNHYYGVFAGHDSGRVESAPSTTLQATPSAAPSAPAPMIAPSAPAPHPAYFPAPYPTYHPPPYSQYHGCGRGCGHGCSHHAGCGPAPAPQASPSVAQPASQPTVYFVPYPVYAGTTAAAAAPVAAADPAPPTGASPRSQRSSRELYEKFMADRSHLLTASPGNPGSPQRAIPRVQPKFTSVKRSPRKARSRVSTASSSKVASPPRKPKPPRAPPPAAASPSMGSILELNKSVEEFQPSRSLQWETEELREVHDGHTRFVTEEGDGRECAMCKEAIFGSAVLAMDCVFHPNHFVCAYDRKPFDNLTFIPHNGLPYCEAHYHELFSPHCARQGCPDSIIRGVAISALGVAWHQECFVCAVCNEPFPSGEFFEFEGQPYCSEHFALATGTVCTGCGEAIIGIYVVRGGEKFHDRPACLPSSSSSSTRATPGSPRRRSSRRALRQSAHSRRHARRRKSRRGTDAFL</sequence>
<dbReference type="Gene3D" id="2.10.110.10">
    <property type="entry name" value="Cysteine Rich Protein"/>
    <property type="match status" value="2"/>
</dbReference>
<evidence type="ECO:0000256" key="2">
    <source>
        <dbReference type="ARBA" id="ARBA00022833"/>
    </source>
</evidence>
<reference evidence="7 8" key="1">
    <citation type="submission" date="2010-05" db="EMBL/GenBank/DDBJ databases">
        <title>The Genome Sequence of Thecamonas trahens ATCC 50062.</title>
        <authorList>
            <consortium name="The Broad Institute Genome Sequencing Platform"/>
            <person name="Russ C."/>
            <person name="Cuomo C."/>
            <person name="Shea T."/>
            <person name="Young S.K."/>
            <person name="Zeng Q."/>
            <person name="Koehrsen M."/>
            <person name="Haas B."/>
            <person name="Borodovsky M."/>
            <person name="Guigo R."/>
            <person name="Alvarado L."/>
            <person name="Berlin A."/>
            <person name="Bochicchio J."/>
            <person name="Borenstein D."/>
            <person name="Chapman S."/>
            <person name="Chen Z."/>
            <person name="Freedman E."/>
            <person name="Gellesch M."/>
            <person name="Goldberg J."/>
            <person name="Griggs A."/>
            <person name="Gujja S."/>
            <person name="Heilman E."/>
            <person name="Heiman D."/>
            <person name="Hepburn T."/>
            <person name="Howarth C."/>
            <person name="Jen D."/>
            <person name="Larson L."/>
            <person name="Mehta T."/>
            <person name="Park D."/>
            <person name="Pearson M."/>
            <person name="Roberts A."/>
            <person name="Saif S."/>
            <person name="Shenoy N."/>
            <person name="Sisk P."/>
            <person name="Stolte C."/>
            <person name="Sykes S."/>
            <person name="Thomson T."/>
            <person name="Walk T."/>
            <person name="White J."/>
            <person name="Yandava C."/>
            <person name="Burger G."/>
            <person name="Gray M.W."/>
            <person name="Holland P.W.H."/>
            <person name="King N."/>
            <person name="Lang F.B.F."/>
            <person name="Roger A.J."/>
            <person name="Ruiz-Trillo I."/>
            <person name="Lander E."/>
            <person name="Nusbaum C."/>
        </authorList>
    </citation>
    <scope>NUCLEOTIDE SEQUENCE [LARGE SCALE GENOMIC DNA]</scope>
    <source>
        <strain evidence="7 8">ATCC 50062</strain>
    </source>
</reference>
<feature type="compositionally biased region" description="Pro residues" evidence="5">
    <location>
        <begin position="77"/>
        <end position="89"/>
    </location>
</feature>
<dbReference type="GO" id="GO:0005912">
    <property type="term" value="C:adherens junction"/>
    <property type="evidence" value="ECO:0007669"/>
    <property type="project" value="TreeGrafter"/>
</dbReference>
<feature type="compositionally biased region" description="Basic residues" evidence="5">
    <location>
        <begin position="539"/>
        <end position="564"/>
    </location>
</feature>
<evidence type="ECO:0000256" key="5">
    <source>
        <dbReference type="SAM" id="MobiDB-lite"/>
    </source>
</evidence>
<feature type="region of interest" description="Disordered" evidence="5">
    <location>
        <begin position="125"/>
        <end position="144"/>
    </location>
</feature>
<dbReference type="GO" id="GO:0031941">
    <property type="term" value="C:filamentous actin"/>
    <property type="evidence" value="ECO:0007669"/>
    <property type="project" value="TreeGrafter"/>
</dbReference>
<feature type="compositionally biased region" description="Low complexity" evidence="5">
    <location>
        <begin position="127"/>
        <end position="144"/>
    </location>
</feature>
<dbReference type="GO" id="GO:0046872">
    <property type="term" value="F:metal ion binding"/>
    <property type="evidence" value="ECO:0007669"/>
    <property type="project" value="UniProtKB-KW"/>
</dbReference>
<dbReference type="PANTHER" id="PTHR24214">
    <property type="entry name" value="PDZ AND LIM DOMAIN PROTEIN ZASP"/>
    <property type="match status" value="1"/>
</dbReference>
<feature type="region of interest" description="Disordered" evidence="5">
    <location>
        <begin position="522"/>
        <end position="571"/>
    </location>
</feature>
<dbReference type="OrthoDB" id="1112565at2759"/>
<dbReference type="Proteomes" id="UP000054408">
    <property type="component" value="Unassembled WGS sequence"/>
</dbReference>
<dbReference type="SMART" id="SM00132">
    <property type="entry name" value="LIM"/>
    <property type="match status" value="2"/>
</dbReference>
<accession>A0A0L0DBJ1</accession>
<feature type="compositionally biased region" description="Low complexity" evidence="5">
    <location>
        <begin position="522"/>
        <end position="538"/>
    </location>
</feature>
<feature type="domain" description="LIM zinc-binding" evidence="6">
    <location>
        <begin position="375"/>
        <end position="434"/>
    </location>
</feature>
<dbReference type="InterPro" id="IPR050604">
    <property type="entry name" value="PDZ-LIM_domain"/>
</dbReference>
<dbReference type="STRING" id="461836.A0A0L0DBJ1"/>
<evidence type="ECO:0000256" key="3">
    <source>
        <dbReference type="ARBA" id="ARBA00023038"/>
    </source>
</evidence>
<dbReference type="RefSeq" id="XP_013762719.1">
    <property type="nucleotide sequence ID" value="XM_013907265.1"/>
</dbReference>
<protein>
    <submittedName>
        <fullName evidence="7">PXL-1 protein</fullName>
    </submittedName>
</protein>
<proteinExistence type="predicted"/>